<dbReference type="Gene3D" id="3.20.20.10">
    <property type="entry name" value="Alanine racemase"/>
    <property type="match status" value="1"/>
</dbReference>
<dbReference type="HAMAP" id="MF_02087">
    <property type="entry name" value="PLP_homeostasis"/>
    <property type="match status" value="1"/>
</dbReference>
<evidence type="ECO:0000259" key="4">
    <source>
        <dbReference type="Pfam" id="PF01168"/>
    </source>
</evidence>
<name>A0A347VN36_9HELI</name>
<protein>
    <recommendedName>
        <fullName evidence="2">Pyridoxal phosphate homeostasis protein</fullName>
        <shortName evidence="2">PLP homeostasis protein</shortName>
    </recommendedName>
</protein>
<gene>
    <name evidence="5" type="ORF">DCO61_07060</name>
    <name evidence="6" type="ORF">LS64_001740</name>
</gene>
<evidence type="ECO:0000256" key="3">
    <source>
        <dbReference type="RuleBase" id="RU004514"/>
    </source>
</evidence>
<proteinExistence type="inferred from homology"/>
<evidence type="ECO:0000313" key="7">
    <source>
        <dbReference type="Proteomes" id="UP000029714"/>
    </source>
</evidence>
<dbReference type="Proteomes" id="UP000477070">
    <property type="component" value="Unassembled WGS sequence"/>
</dbReference>
<feature type="modified residue" description="N6-(pyridoxal phosphate)lysine" evidence="2">
    <location>
        <position position="33"/>
    </location>
</feature>
<dbReference type="InterPro" id="IPR011078">
    <property type="entry name" value="PyrdxlP_homeostasis"/>
</dbReference>
<evidence type="ECO:0000313" key="5">
    <source>
        <dbReference type="EMBL" id="MWV69762.1"/>
    </source>
</evidence>
<reference evidence="6 7" key="1">
    <citation type="journal article" date="2014" name="Genome Announc.">
        <title>Draft genome sequences of eight enterohepatic helicobacter species isolated from both laboratory and wild rodents.</title>
        <authorList>
            <person name="Sheh A."/>
            <person name="Shen Z."/>
            <person name="Fox J.G."/>
        </authorList>
    </citation>
    <scope>NUCLEOTIDE SEQUENCE [LARGE SCALE GENOMIC DNA]</scope>
    <source>
        <strain evidence="6 7">MIT 97-6194</strain>
    </source>
</reference>
<accession>A0A347VN36</accession>
<dbReference type="Proteomes" id="UP000029714">
    <property type="component" value="Unassembled WGS sequence"/>
</dbReference>
<sequence>MIKDNLRKVLESITICKEKYNLKQNIRLVAVSKYSNVSEIFDAFLAGQFEFGENKVQDLVRKYETFSGEKLGDKFENKKNFKDSLSLDSNNVDVSPKAQHDKDSKDFIESKEKLKKIKWHFIGHLQENKINSLLNLNIELLHSLHSINLANALQKRLIKQNKKIKALLQVNSANEDSKQGFEVSKVIESYLQIKETCPNILLNGLMCMGANTNNVTLIDKSFNITNQLFDEISKIESKDSKNNTPETNLDSKSIDISQTLNMTDKIDSNTLTLSMGMSSDYEIALKNGSNCLRLGSIIFK</sequence>
<reference evidence="6" key="3">
    <citation type="submission" date="2018-04" db="EMBL/GenBank/DDBJ databases">
        <authorList>
            <person name="Sheh A."/>
            <person name="Shen Z."/>
            <person name="Mannion A.J."/>
            <person name="Fox J.G."/>
        </authorList>
    </citation>
    <scope>NUCLEOTIDE SEQUENCE</scope>
    <source>
        <strain evidence="6">MIT 97-6194</strain>
    </source>
</reference>
<evidence type="ECO:0000256" key="2">
    <source>
        <dbReference type="HAMAP-Rule" id="MF_02087"/>
    </source>
</evidence>
<keyword evidence="7" id="KW-1185">Reference proteome</keyword>
<dbReference type="SUPFAM" id="SSF51419">
    <property type="entry name" value="PLP-binding barrel"/>
    <property type="match status" value="2"/>
</dbReference>
<dbReference type="STRING" id="1548018.LS64_09600"/>
<keyword evidence="1 2" id="KW-0663">Pyridoxal phosphate</keyword>
<comment type="function">
    <text evidence="2">Pyridoxal 5'-phosphate (PLP)-binding protein, which is involved in PLP homeostasis.</text>
</comment>
<evidence type="ECO:0000256" key="1">
    <source>
        <dbReference type="ARBA" id="ARBA00022898"/>
    </source>
</evidence>
<dbReference type="OrthoDB" id="9804072at2"/>
<feature type="domain" description="Alanine racemase N-terminal" evidence="4">
    <location>
        <begin position="109"/>
        <end position="299"/>
    </location>
</feature>
<dbReference type="InterPro" id="IPR029066">
    <property type="entry name" value="PLP-binding_barrel"/>
</dbReference>
<dbReference type="PANTHER" id="PTHR10146:SF14">
    <property type="entry name" value="PYRIDOXAL PHOSPHATE HOMEOSTASIS PROTEIN"/>
    <property type="match status" value="1"/>
</dbReference>
<reference evidence="6 7" key="2">
    <citation type="journal article" date="2016" name="Infect. Immun.">
        <title>Helicobacter saguini, a Novel Helicobacter Isolated from Cotton-Top Tamarins with Ulcerative Colitis, Has Proinflammatory Properties and Induces Typhlocolitis and Dysplasia in Gnotobiotic IL-10-/- Mice.</title>
        <authorList>
            <person name="Shen Z."/>
            <person name="Mannion A."/>
            <person name="Whary M.T."/>
            <person name="Muthupalani S."/>
            <person name="Sheh A."/>
            <person name="Feng Y."/>
            <person name="Gong G."/>
            <person name="Vandamme P."/>
            <person name="Holcombe H.R."/>
            <person name="Paster B.J."/>
            <person name="Fox J.G."/>
        </authorList>
    </citation>
    <scope>NUCLEOTIDE SEQUENCE [LARGE SCALE GENOMIC DNA]</scope>
    <source>
        <strain evidence="6 7">MIT 97-6194</strain>
    </source>
</reference>
<dbReference type="RefSeq" id="WP_034572613.1">
    <property type="nucleotide sequence ID" value="NZ_JRMP02000002.1"/>
</dbReference>
<comment type="similarity">
    <text evidence="2 3">Belongs to the pyridoxal phosphate-binding protein YggS/PROSC family.</text>
</comment>
<organism evidence="6 7">
    <name type="scientific">Helicobacter saguini</name>
    <dbReference type="NCBI Taxonomy" id="1548018"/>
    <lineage>
        <taxon>Bacteria</taxon>
        <taxon>Pseudomonadati</taxon>
        <taxon>Campylobacterota</taxon>
        <taxon>Epsilonproteobacteria</taxon>
        <taxon>Campylobacterales</taxon>
        <taxon>Helicobacteraceae</taxon>
        <taxon>Helicobacter</taxon>
    </lineage>
</organism>
<dbReference type="PANTHER" id="PTHR10146">
    <property type="entry name" value="PROLINE SYNTHETASE CO-TRANSCRIBED BACTERIAL HOMOLOG PROTEIN"/>
    <property type="match status" value="1"/>
</dbReference>
<dbReference type="EMBL" id="JRMP02000002">
    <property type="protein sequence ID" value="TLD95601.1"/>
    <property type="molecule type" value="Genomic_DNA"/>
</dbReference>
<dbReference type="InterPro" id="IPR001608">
    <property type="entry name" value="Ala_racemase_N"/>
</dbReference>
<dbReference type="Pfam" id="PF01168">
    <property type="entry name" value="Ala_racemase_N"/>
    <property type="match status" value="1"/>
</dbReference>
<dbReference type="AlphaFoldDB" id="A0A347VN36"/>
<dbReference type="EMBL" id="QBIU01000001">
    <property type="protein sequence ID" value="MWV69762.1"/>
    <property type="molecule type" value="Genomic_DNA"/>
</dbReference>
<reference evidence="5 8" key="4">
    <citation type="submission" date="2019-12" db="EMBL/GenBank/DDBJ databases">
        <title>Multi-Generational Helicobacter saguini Isolates.</title>
        <authorList>
            <person name="Mannion A."/>
            <person name="Shen Z."/>
            <person name="Fox J.G."/>
        </authorList>
    </citation>
    <scope>NUCLEOTIDE SEQUENCE [LARGE SCALE GENOMIC DNA]</scope>
    <source>
        <strain evidence="5">16-048</strain>
        <strain evidence="8">16-048 (F4)</strain>
    </source>
</reference>
<dbReference type="GO" id="GO:0030170">
    <property type="term" value="F:pyridoxal phosphate binding"/>
    <property type="evidence" value="ECO:0007669"/>
    <property type="project" value="UniProtKB-UniRule"/>
</dbReference>
<comment type="caution">
    <text evidence="6">The sequence shown here is derived from an EMBL/GenBank/DDBJ whole genome shotgun (WGS) entry which is preliminary data.</text>
</comment>
<evidence type="ECO:0000313" key="8">
    <source>
        <dbReference type="Proteomes" id="UP000477070"/>
    </source>
</evidence>
<dbReference type="PROSITE" id="PS01211">
    <property type="entry name" value="UPF0001"/>
    <property type="match status" value="1"/>
</dbReference>
<evidence type="ECO:0000313" key="6">
    <source>
        <dbReference type="EMBL" id="TLD95601.1"/>
    </source>
</evidence>